<dbReference type="SUPFAM" id="SSF103473">
    <property type="entry name" value="MFS general substrate transporter"/>
    <property type="match status" value="1"/>
</dbReference>
<evidence type="ECO:0000313" key="14">
    <source>
        <dbReference type="EMBL" id="NXF14292.1"/>
    </source>
</evidence>
<keyword evidence="10 13" id="KW-0472">Membrane</keyword>
<feature type="transmembrane region" description="Helical" evidence="13">
    <location>
        <begin position="139"/>
        <end position="158"/>
    </location>
</feature>
<comment type="function">
    <text evidence="1">Mediates high-affinity intracellular uptake of the rare oligo-element molybdenum.</text>
</comment>
<comment type="caution">
    <text evidence="14">The sequence shown here is derived from an EMBL/GenBank/DDBJ whole genome shotgun (WGS) entry which is preliminary data.</text>
</comment>
<dbReference type="Gene3D" id="1.20.1250.20">
    <property type="entry name" value="MFS general substrate transporter like domains"/>
    <property type="match status" value="1"/>
</dbReference>
<dbReference type="GO" id="GO:0005886">
    <property type="term" value="C:plasma membrane"/>
    <property type="evidence" value="ECO:0007669"/>
    <property type="project" value="UniProtKB-SubCell"/>
</dbReference>
<feature type="transmembrane region" description="Helical" evidence="13">
    <location>
        <begin position="164"/>
        <end position="185"/>
    </location>
</feature>
<reference evidence="14 15" key="1">
    <citation type="submission" date="2019-09" db="EMBL/GenBank/DDBJ databases">
        <title>Bird 10,000 Genomes (B10K) Project - Family phase.</title>
        <authorList>
            <person name="Zhang G."/>
        </authorList>
    </citation>
    <scope>NUCLEOTIDE SEQUENCE [LARGE SCALE GENOMIC DNA]</scope>
    <source>
        <strain evidence="14">B10K-CU-031-20</strain>
    </source>
</reference>
<accession>A0A7K8RBK1</accession>
<feature type="non-terminal residue" evidence="14">
    <location>
        <position position="268"/>
    </location>
</feature>
<evidence type="ECO:0000313" key="15">
    <source>
        <dbReference type="Proteomes" id="UP000567624"/>
    </source>
</evidence>
<name>A0A7K8RBK1_9PASS</name>
<evidence type="ECO:0000256" key="10">
    <source>
        <dbReference type="ARBA" id="ARBA00023136"/>
    </source>
</evidence>
<dbReference type="Proteomes" id="UP000567624">
    <property type="component" value="Unassembled WGS sequence"/>
</dbReference>
<evidence type="ECO:0000256" key="8">
    <source>
        <dbReference type="ARBA" id="ARBA00022989"/>
    </source>
</evidence>
<evidence type="ECO:0000256" key="1">
    <source>
        <dbReference type="ARBA" id="ARBA00003019"/>
    </source>
</evidence>
<keyword evidence="7 13" id="KW-0812">Transmembrane</keyword>
<keyword evidence="8 13" id="KW-1133">Transmembrane helix</keyword>
<evidence type="ECO:0000256" key="12">
    <source>
        <dbReference type="ARBA" id="ARBA00032555"/>
    </source>
</evidence>
<dbReference type="EMBL" id="VWYW01005299">
    <property type="protein sequence ID" value="NXF14292.1"/>
    <property type="molecule type" value="Genomic_DNA"/>
</dbReference>
<evidence type="ECO:0000256" key="4">
    <source>
        <dbReference type="ARBA" id="ARBA00021242"/>
    </source>
</evidence>
<keyword evidence="5" id="KW-0813">Transport</keyword>
<comment type="similarity">
    <text evidence="3">Belongs to the major facilitator superfamily.</text>
</comment>
<evidence type="ECO:0000256" key="3">
    <source>
        <dbReference type="ARBA" id="ARBA00008335"/>
    </source>
</evidence>
<sequence>PAFRRFQRQFQLGFLPALAADWLQGPHLFQLFQSRGFLQSQSAALYSCAFASSLGFGLFSTFFMDRLGRKRSCVLSSLLCSVSCLLQLSRDFLALAAGRILGGVGTSLLFSSFECWYIHEHLERHDFPREWIPSTFSRVALWNGVLAVAAGAVAELLVQGLGPVAPFVAAVPFLAFSGIFTGRSWDENHGKGGWCGAGPRWERRRLLLGTVQGLVEGAILIFIFLWTPALAPLGIPLGMAFSGFMAASALGSALFRRAVSGGLRLQPL</sequence>
<protein>
    <recommendedName>
        <fullName evidence="4">Molybdate-anion transporter</fullName>
    </recommendedName>
    <alternativeName>
        <fullName evidence="11">Major facilitator superfamily domain-containing protein 5</fullName>
    </alternativeName>
    <alternativeName>
        <fullName evidence="12">Molybdate transporter 2 homolog</fullName>
    </alternativeName>
</protein>
<dbReference type="GO" id="GO:0015098">
    <property type="term" value="F:molybdate ion transmembrane transporter activity"/>
    <property type="evidence" value="ECO:0007669"/>
    <property type="project" value="InterPro"/>
</dbReference>
<dbReference type="AlphaFoldDB" id="A0A7K8RBK1"/>
<dbReference type="InterPro" id="IPR036259">
    <property type="entry name" value="MFS_trans_sf"/>
</dbReference>
<dbReference type="PANTHER" id="PTHR23516:SF1">
    <property type="entry name" value="MOLYBDATE-ANION TRANSPORTER"/>
    <property type="match status" value="1"/>
</dbReference>
<feature type="transmembrane region" description="Helical" evidence="13">
    <location>
        <begin position="206"/>
        <end position="227"/>
    </location>
</feature>
<organism evidence="14 15">
    <name type="scientific">Smithornis capensis</name>
    <dbReference type="NCBI Taxonomy" id="363769"/>
    <lineage>
        <taxon>Eukaryota</taxon>
        <taxon>Metazoa</taxon>
        <taxon>Chordata</taxon>
        <taxon>Craniata</taxon>
        <taxon>Vertebrata</taxon>
        <taxon>Euteleostomi</taxon>
        <taxon>Archelosauria</taxon>
        <taxon>Archosauria</taxon>
        <taxon>Dinosauria</taxon>
        <taxon>Saurischia</taxon>
        <taxon>Theropoda</taxon>
        <taxon>Coelurosauria</taxon>
        <taxon>Aves</taxon>
        <taxon>Neognathae</taxon>
        <taxon>Neoaves</taxon>
        <taxon>Telluraves</taxon>
        <taxon>Australaves</taxon>
        <taxon>Passeriformes</taxon>
        <taxon>Eurylaimidae</taxon>
        <taxon>Smithornis</taxon>
    </lineage>
</organism>
<dbReference type="Pfam" id="PF05631">
    <property type="entry name" value="MFS_5"/>
    <property type="match status" value="1"/>
</dbReference>
<evidence type="ECO:0000256" key="7">
    <source>
        <dbReference type="ARBA" id="ARBA00022692"/>
    </source>
</evidence>
<feature type="transmembrane region" description="Helical" evidence="13">
    <location>
        <begin position="100"/>
        <end position="118"/>
    </location>
</feature>
<evidence type="ECO:0000256" key="11">
    <source>
        <dbReference type="ARBA" id="ARBA00030646"/>
    </source>
</evidence>
<feature type="transmembrane region" description="Helical" evidence="13">
    <location>
        <begin position="43"/>
        <end position="64"/>
    </location>
</feature>
<keyword evidence="9" id="KW-0406">Ion transport</keyword>
<dbReference type="InterPro" id="IPR008509">
    <property type="entry name" value="MOT2/MFSD5"/>
</dbReference>
<comment type="subcellular location">
    <subcellularLocation>
        <location evidence="2">Cell membrane</location>
        <topology evidence="2">Multi-pass membrane protein</topology>
    </subcellularLocation>
</comment>
<keyword evidence="15" id="KW-1185">Reference proteome</keyword>
<feature type="non-terminal residue" evidence="14">
    <location>
        <position position="1"/>
    </location>
</feature>
<evidence type="ECO:0000256" key="9">
    <source>
        <dbReference type="ARBA" id="ARBA00023065"/>
    </source>
</evidence>
<evidence type="ECO:0000256" key="6">
    <source>
        <dbReference type="ARBA" id="ARBA00022475"/>
    </source>
</evidence>
<evidence type="ECO:0000256" key="13">
    <source>
        <dbReference type="SAM" id="Phobius"/>
    </source>
</evidence>
<evidence type="ECO:0000256" key="2">
    <source>
        <dbReference type="ARBA" id="ARBA00004651"/>
    </source>
</evidence>
<dbReference type="GO" id="GO:0006811">
    <property type="term" value="P:monoatomic ion transport"/>
    <property type="evidence" value="ECO:0007669"/>
    <property type="project" value="UniProtKB-KW"/>
</dbReference>
<dbReference type="PANTHER" id="PTHR23516">
    <property type="entry name" value="SAM (S-ADENOSYL METHIONINE) TRANSPORTER"/>
    <property type="match status" value="1"/>
</dbReference>
<gene>
    <name evidence="14" type="primary">Mfsd5</name>
    <name evidence="14" type="ORF">SMICAP_R01405</name>
</gene>
<evidence type="ECO:0000256" key="5">
    <source>
        <dbReference type="ARBA" id="ARBA00022448"/>
    </source>
</evidence>
<proteinExistence type="inferred from homology"/>
<feature type="transmembrane region" description="Helical" evidence="13">
    <location>
        <begin position="233"/>
        <end position="255"/>
    </location>
</feature>
<keyword evidence="6" id="KW-1003">Cell membrane</keyword>